<evidence type="ECO:0000256" key="2">
    <source>
        <dbReference type="ARBA" id="ARBA00004665"/>
    </source>
</evidence>
<dbReference type="SMART" id="SM00267">
    <property type="entry name" value="GGDEF"/>
    <property type="match status" value="1"/>
</dbReference>
<evidence type="ECO:0000256" key="5">
    <source>
        <dbReference type="SAM" id="Phobius"/>
    </source>
</evidence>
<name>A0A5J5G703_9GAMM</name>
<evidence type="ECO:0000256" key="1">
    <source>
        <dbReference type="ARBA" id="ARBA00001946"/>
    </source>
</evidence>
<comment type="catalytic activity">
    <reaction evidence="4">
        <text>2 GTP = 3',3'-c-di-GMP + 2 diphosphate</text>
        <dbReference type="Rhea" id="RHEA:24898"/>
        <dbReference type="ChEBI" id="CHEBI:33019"/>
        <dbReference type="ChEBI" id="CHEBI:37565"/>
        <dbReference type="ChEBI" id="CHEBI:58805"/>
        <dbReference type="EC" id="2.7.7.65"/>
    </reaction>
</comment>
<dbReference type="EMBL" id="VYKJ01000001">
    <property type="protein sequence ID" value="KAA9003038.1"/>
    <property type="molecule type" value="Genomic_DNA"/>
</dbReference>
<keyword evidence="9" id="KW-1185">Reference proteome</keyword>
<dbReference type="PANTHER" id="PTHR45138:SF9">
    <property type="entry name" value="DIGUANYLATE CYCLASE DGCM-RELATED"/>
    <property type="match status" value="1"/>
</dbReference>
<dbReference type="AlphaFoldDB" id="A0A5J5G703"/>
<dbReference type="EC" id="2.7.7.65" evidence="3"/>
<accession>A0A5J5G703</accession>
<dbReference type="Proteomes" id="UP000335415">
    <property type="component" value="Unassembled WGS sequence"/>
</dbReference>
<dbReference type="SUPFAM" id="SSF55073">
    <property type="entry name" value="Nucleotide cyclase"/>
    <property type="match status" value="1"/>
</dbReference>
<evidence type="ECO:0000313" key="8">
    <source>
        <dbReference type="EMBL" id="KAA9003038.1"/>
    </source>
</evidence>
<dbReference type="FunFam" id="3.30.70.270:FF:000001">
    <property type="entry name" value="Diguanylate cyclase domain protein"/>
    <property type="match status" value="1"/>
</dbReference>
<dbReference type="InterPro" id="IPR029787">
    <property type="entry name" value="Nucleotide_cyclase"/>
</dbReference>
<dbReference type="PROSITE" id="PS50887">
    <property type="entry name" value="GGDEF"/>
    <property type="match status" value="1"/>
</dbReference>
<dbReference type="CDD" id="cd01949">
    <property type="entry name" value="GGDEF"/>
    <property type="match status" value="1"/>
</dbReference>
<feature type="transmembrane region" description="Helical" evidence="5">
    <location>
        <begin position="171"/>
        <end position="192"/>
    </location>
</feature>
<dbReference type="InterPro" id="IPR000160">
    <property type="entry name" value="GGDEF_dom"/>
</dbReference>
<feature type="domain" description="GGDEF" evidence="6">
    <location>
        <begin position="233"/>
        <end position="361"/>
    </location>
</feature>
<feature type="transmembrane region" description="Helical" evidence="5">
    <location>
        <begin position="12"/>
        <end position="34"/>
    </location>
</feature>
<comment type="cofactor">
    <cofactor evidence="1">
        <name>Mg(2+)</name>
        <dbReference type="ChEBI" id="CHEBI:18420"/>
    </cofactor>
</comment>
<dbReference type="InterPro" id="IPR050469">
    <property type="entry name" value="Diguanylate_Cyclase"/>
</dbReference>
<dbReference type="GO" id="GO:0052621">
    <property type="term" value="F:diguanylate cyclase activity"/>
    <property type="evidence" value="ECO:0007669"/>
    <property type="project" value="UniProtKB-EC"/>
</dbReference>
<dbReference type="InterPro" id="IPR043128">
    <property type="entry name" value="Rev_trsase/Diguanyl_cyclase"/>
</dbReference>
<evidence type="ECO:0000313" key="7">
    <source>
        <dbReference type="EMBL" id="KAA9002675.1"/>
    </source>
</evidence>
<dbReference type="EMBL" id="VYKJ01000001">
    <property type="protein sequence ID" value="KAA9002675.1"/>
    <property type="molecule type" value="Genomic_DNA"/>
</dbReference>
<organism evidence="8 9">
    <name type="scientific">Affinibrenneria salicis</name>
    <dbReference type="NCBI Taxonomy" id="2590031"/>
    <lineage>
        <taxon>Bacteria</taxon>
        <taxon>Pseudomonadati</taxon>
        <taxon>Pseudomonadota</taxon>
        <taxon>Gammaproteobacteria</taxon>
        <taxon>Enterobacterales</taxon>
        <taxon>Pectobacteriaceae</taxon>
        <taxon>Affinibrenneria</taxon>
    </lineage>
</organism>
<keyword evidence="5" id="KW-0812">Transmembrane</keyword>
<evidence type="ECO:0000259" key="6">
    <source>
        <dbReference type="PROSITE" id="PS50887"/>
    </source>
</evidence>
<comment type="caution">
    <text evidence="8">The sequence shown here is derived from an EMBL/GenBank/DDBJ whole genome shotgun (WGS) entry which is preliminary data.</text>
</comment>
<protein>
    <recommendedName>
        <fullName evidence="3">diguanylate cyclase</fullName>
        <ecNumber evidence="3">2.7.7.65</ecNumber>
    </recommendedName>
</protein>
<dbReference type="NCBIfam" id="TIGR00254">
    <property type="entry name" value="GGDEF"/>
    <property type="match status" value="1"/>
</dbReference>
<proteinExistence type="predicted"/>
<sequence length="361" mass="39937">MNAINYKILKLFAHPGSASVLFGIFSLLLTTIVIHQTQSYDWQTERKNLAETIDVYKSYNAGSSVTENEKEYRSGNYLYSRVATFAFNTRNTTTECINRLSELNLSFNNMEIIRICQNKLPAIGEFGAKGKLITIFPILSETDILTGVRVRTTSQLDKPTLLTTLSTANSLGMVLCVVLLSAILGSLLSILAKKYLIELPTTARYDELTGFLRREAFFTAASKVLHLANFTGKPVCVILIDIDHFKKINDTLGHSGGDVALQAIAAQLHHSFRKADIFGRIGGDEFAVVLPETPLDQAWNVAERARNAINAMDTSTLADLKLSVSIGLVEYQSGKEGLLQVINRADEKLYCAKKARNSVYK</sequence>
<gene>
    <name evidence="7" type="ORF">FJU30_01380</name>
    <name evidence="8" type="ORF">FJU30_03385</name>
</gene>
<dbReference type="OrthoDB" id="9812358at2"/>
<keyword evidence="5" id="KW-1133">Transmembrane helix</keyword>
<keyword evidence="5" id="KW-0472">Membrane</keyword>
<evidence type="ECO:0000256" key="4">
    <source>
        <dbReference type="ARBA" id="ARBA00034247"/>
    </source>
</evidence>
<evidence type="ECO:0000313" key="9">
    <source>
        <dbReference type="Proteomes" id="UP000335415"/>
    </source>
</evidence>
<evidence type="ECO:0000256" key="3">
    <source>
        <dbReference type="ARBA" id="ARBA00012528"/>
    </source>
</evidence>
<dbReference type="PANTHER" id="PTHR45138">
    <property type="entry name" value="REGULATORY COMPONENTS OF SENSORY TRANSDUCTION SYSTEM"/>
    <property type="match status" value="1"/>
</dbReference>
<comment type="pathway">
    <text evidence="2">Purine metabolism; 3',5'-cyclic di-GMP biosynthesis.</text>
</comment>
<reference evidence="8 9" key="1">
    <citation type="submission" date="2019-09" db="EMBL/GenBank/DDBJ databases">
        <authorList>
            <person name="Li Y."/>
        </authorList>
    </citation>
    <scope>NUCLEOTIDE SEQUENCE [LARGE SCALE GENOMIC DNA]</scope>
    <source>
        <strain evidence="8 9">L3-3HA</strain>
    </source>
</reference>
<dbReference type="Pfam" id="PF00990">
    <property type="entry name" value="GGDEF"/>
    <property type="match status" value="1"/>
</dbReference>
<dbReference type="Gene3D" id="3.30.70.270">
    <property type="match status" value="1"/>
</dbReference>